<organism evidence="1 2">
    <name type="scientific">Dendrolimus kikuchii</name>
    <dbReference type="NCBI Taxonomy" id="765133"/>
    <lineage>
        <taxon>Eukaryota</taxon>
        <taxon>Metazoa</taxon>
        <taxon>Ecdysozoa</taxon>
        <taxon>Arthropoda</taxon>
        <taxon>Hexapoda</taxon>
        <taxon>Insecta</taxon>
        <taxon>Pterygota</taxon>
        <taxon>Neoptera</taxon>
        <taxon>Endopterygota</taxon>
        <taxon>Lepidoptera</taxon>
        <taxon>Glossata</taxon>
        <taxon>Ditrysia</taxon>
        <taxon>Bombycoidea</taxon>
        <taxon>Lasiocampidae</taxon>
        <taxon>Dendrolimus</taxon>
    </lineage>
</organism>
<name>A0ACC1D5J0_9NEOP</name>
<keyword evidence="2" id="KW-1185">Reference proteome</keyword>
<reference evidence="1 2" key="1">
    <citation type="journal article" date="2021" name="Front. Genet.">
        <title>Chromosome-Level Genome Assembly Reveals Significant Gene Expansion in the Toll and IMD Signaling Pathways of Dendrolimus kikuchii.</title>
        <authorList>
            <person name="Zhou J."/>
            <person name="Wu P."/>
            <person name="Xiong Z."/>
            <person name="Liu N."/>
            <person name="Zhao N."/>
            <person name="Ji M."/>
            <person name="Qiu Y."/>
            <person name="Yang B."/>
        </authorList>
    </citation>
    <scope>NUCLEOTIDE SEQUENCE [LARGE SCALE GENOMIC DNA]</scope>
    <source>
        <strain evidence="1">Ann1</strain>
    </source>
</reference>
<dbReference type="EMBL" id="CM034394">
    <property type="protein sequence ID" value="KAJ0179206.1"/>
    <property type="molecule type" value="Genomic_DNA"/>
</dbReference>
<sequence>MSCMEASKVDSEMEEGEIVDDLDDLSDISSEEEYLLLRKRLQVLEKYNNVLERTKAKRSSIGTGVKSKTLHNHLVDLSEVSEHKLEEINFRQKNSKYAKSHHKTKRRKEQETNNNVGKYKDKRKGSKNKRKLEIKIISETSEESEDEYRHKRWKLANAVNVKKENSDKSSLSARLKKMLSRADDQDLTKNTSDNNYLKDKFEDTLSPISDDPVITTVLHDQAIKPLINTDPQICELIDISDDDIKIIDDDIKVVENEDRKDTTNASITTKDVIHSNKNSDKDSDEDLELLREYALKTKATKKQVETELKNVKENKILSEEEDSDTAELRLICLKSARLKKAIERKQKQKLIKRLSQSNLQDELFQEQNMFLDQIELDNNTDIESVDMDIVSDGDEKGKEVKDCVKDCNMDQVETTENKEAQENFNENVPNEDELDEDEDVLRAKLLTSLTKNLPNLMTPMVNSAEEITTTKKSAPTIKVNEVPQKRFIINVGESDSEGEHEATKNLTKMHIKLSNQNDFQERLDMFLKSTRMEVEKTKLPDVVQDPAPKKFIAKAVNHLPKSEQIEYKNLVKRMAELEKIKQARQSSINLGNRTVGVKDTLKPRNVAVETKLNAVNNLEDQIALSRKKIAEESAKMLKLKEEGTKLSQKYKIVANELWNITTAITLNKKQQRALQNSLTKIRLHHQSLLKSSTITKHSIVNGHVPHLSQMNKIPTNKLQKENDPTKEDYKNQQIHKNIKVSVANDLKNETNTVNRLSIQVDVAHNKKVIKLPKSPPKGRIVDIQFGKENSNTNNNEDTNKSIVENSDASHPIVEKGGGNDPSKRIVEFIDDYRSPLEALGSTNWEADPNAILCPFEVGGDCKDPDCKYLHTNLTTKQ</sequence>
<evidence type="ECO:0000313" key="2">
    <source>
        <dbReference type="Proteomes" id="UP000824533"/>
    </source>
</evidence>
<comment type="caution">
    <text evidence="1">The sequence shown here is derived from an EMBL/GenBank/DDBJ whole genome shotgun (WGS) entry which is preliminary data.</text>
</comment>
<proteinExistence type="predicted"/>
<dbReference type="Proteomes" id="UP000824533">
    <property type="component" value="Linkage Group LG08"/>
</dbReference>
<gene>
    <name evidence="1" type="ORF">K1T71_004918</name>
</gene>
<evidence type="ECO:0000313" key="1">
    <source>
        <dbReference type="EMBL" id="KAJ0179206.1"/>
    </source>
</evidence>
<accession>A0ACC1D5J0</accession>
<protein>
    <submittedName>
        <fullName evidence="1">Uncharacterized protein</fullName>
    </submittedName>
</protein>